<proteinExistence type="predicted"/>
<sequence length="334" mass="38277">MHSSIVTDIESTLVQMTQVYASSVGTYPSLQPEYLAAYQQYKASRGSKVRLLCFWEDEKLIGYLPFEVRTRWGVRMQVAFLPVCVGESEVAYVPLLQQAVDILSGFLRRTVFRTHPHDPYITEALSFLDRRGARSIDFVTHIVDETSRPGKTVRQLVRKAKNAGCTIHDDWSRRIFDSFYEACIRQSRERKHVAVDGSADDVYIFFDSLIKKNIGAFLYVRDVAGTIVSGYLLVYDTQTCVHVFGATSNQGLELYAGYLNTDAAVSWCMKRGITFDLYGVVKDPRMQKYQGDFTYGFKKKWGKEVAVPQRVCAGFFLSSIEAFLFQLMYRRYDR</sequence>
<organism evidence="1 2">
    <name type="scientific">Candidatus Magasanikbacteria bacterium RIFCSPHIGHO2_02_FULL_47_14</name>
    <dbReference type="NCBI Taxonomy" id="1798680"/>
    <lineage>
        <taxon>Bacteria</taxon>
        <taxon>Candidatus Magasanikiibacteriota</taxon>
    </lineage>
</organism>
<accession>A0A1F6M2W7</accession>
<dbReference type="InterPro" id="IPR016181">
    <property type="entry name" value="Acyl_CoA_acyltransferase"/>
</dbReference>
<comment type="caution">
    <text evidence="1">The sequence shown here is derived from an EMBL/GenBank/DDBJ whole genome shotgun (WGS) entry which is preliminary data.</text>
</comment>
<gene>
    <name evidence="1" type="ORF">A3J66_01840</name>
</gene>
<dbReference type="AlphaFoldDB" id="A0A1F6M2W7"/>
<dbReference type="STRING" id="1798680.A3J66_01840"/>
<dbReference type="Proteomes" id="UP000176282">
    <property type="component" value="Unassembled WGS sequence"/>
</dbReference>
<dbReference type="Gene3D" id="3.40.630.30">
    <property type="match status" value="1"/>
</dbReference>
<evidence type="ECO:0000313" key="2">
    <source>
        <dbReference type="Proteomes" id="UP000176282"/>
    </source>
</evidence>
<dbReference type="SUPFAM" id="SSF55729">
    <property type="entry name" value="Acyl-CoA N-acyltransferases (Nat)"/>
    <property type="match status" value="1"/>
</dbReference>
<dbReference type="EMBL" id="MFQB01000041">
    <property type="protein sequence ID" value="OGH65940.1"/>
    <property type="molecule type" value="Genomic_DNA"/>
</dbReference>
<reference evidence="1 2" key="1">
    <citation type="journal article" date="2016" name="Nat. Commun.">
        <title>Thousands of microbial genomes shed light on interconnected biogeochemical processes in an aquifer system.</title>
        <authorList>
            <person name="Anantharaman K."/>
            <person name="Brown C.T."/>
            <person name="Hug L.A."/>
            <person name="Sharon I."/>
            <person name="Castelle C.J."/>
            <person name="Probst A.J."/>
            <person name="Thomas B.C."/>
            <person name="Singh A."/>
            <person name="Wilkins M.J."/>
            <person name="Karaoz U."/>
            <person name="Brodie E.L."/>
            <person name="Williams K.H."/>
            <person name="Hubbard S.S."/>
            <person name="Banfield J.F."/>
        </authorList>
    </citation>
    <scope>NUCLEOTIDE SEQUENCE [LARGE SCALE GENOMIC DNA]</scope>
</reference>
<evidence type="ECO:0008006" key="3">
    <source>
        <dbReference type="Google" id="ProtNLM"/>
    </source>
</evidence>
<evidence type="ECO:0000313" key="1">
    <source>
        <dbReference type="EMBL" id="OGH65940.1"/>
    </source>
</evidence>
<protein>
    <recommendedName>
        <fullName evidence="3">BioF2-like acetyltransferase domain-containing protein</fullName>
    </recommendedName>
</protein>
<name>A0A1F6M2W7_9BACT</name>